<evidence type="ECO:0000313" key="2">
    <source>
        <dbReference type="Proteomes" id="UP001195483"/>
    </source>
</evidence>
<organism evidence="1 2">
    <name type="scientific">Potamilus streckersoni</name>
    <dbReference type="NCBI Taxonomy" id="2493646"/>
    <lineage>
        <taxon>Eukaryota</taxon>
        <taxon>Metazoa</taxon>
        <taxon>Spiralia</taxon>
        <taxon>Lophotrochozoa</taxon>
        <taxon>Mollusca</taxon>
        <taxon>Bivalvia</taxon>
        <taxon>Autobranchia</taxon>
        <taxon>Heteroconchia</taxon>
        <taxon>Palaeoheterodonta</taxon>
        <taxon>Unionida</taxon>
        <taxon>Unionoidea</taxon>
        <taxon>Unionidae</taxon>
        <taxon>Ambleminae</taxon>
        <taxon>Lampsilini</taxon>
        <taxon>Potamilus</taxon>
    </lineage>
</organism>
<reference evidence="1" key="3">
    <citation type="submission" date="2023-05" db="EMBL/GenBank/DDBJ databases">
        <authorList>
            <person name="Smith C.H."/>
        </authorList>
    </citation>
    <scope>NUCLEOTIDE SEQUENCE</scope>
    <source>
        <strain evidence="1">CHS0354</strain>
        <tissue evidence="1">Mantle</tissue>
    </source>
</reference>
<dbReference type="EMBL" id="JAEAOA010001012">
    <property type="protein sequence ID" value="KAK3599135.1"/>
    <property type="molecule type" value="Genomic_DNA"/>
</dbReference>
<dbReference type="AlphaFoldDB" id="A0AAE0SVU9"/>
<keyword evidence="2" id="KW-1185">Reference proteome</keyword>
<gene>
    <name evidence="1" type="ORF">CHS0354_016398</name>
</gene>
<protein>
    <submittedName>
        <fullName evidence="1">Uncharacterized protein</fullName>
    </submittedName>
</protein>
<comment type="caution">
    <text evidence="1">The sequence shown here is derived from an EMBL/GenBank/DDBJ whole genome shotgun (WGS) entry which is preliminary data.</text>
</comment>
<reference evidence="1" key="2">
    <citation type="journal article" date="2021" name="Genome Biol. Evol.">
        <title>Developing a high-quality reference genome for a parasitic bivalve with doubly uniparental inheritance (Bivalvia: Unionida).</title>
        <authorList>
            <person name="Smith C.H."/>
        </authorList>
    </citation>
    <scope>NUCLEOTIDE SEQUENCE</scope>
    <source>
        <strain evidence="1">CHS0354</strain>
        <tissue evidence="1">Mantle</tissue>
    </source>
</reference>
<accession>A0AAE0SVU9</accession>
<name>A0AAE0SVU9_9BIVA</name>
<proteinExistence type="predicted"/>
<sequence length="136" mass="15292">MLIEFIRVKDMVHMVMAVLGNPTYCVATVGEFRIGIVLADFAKEDMEDTDMEVLGYPTYCVATVGEFRIGIVLADFAKEVPVLEHMVDRSSALKGLIRTNFKSYVMIAGILETDIVLIICVIRQEKKIFKVVENDI</sequence>
<reference evidence="1" key="1">
    <citation type="journal article" date="2021" name="Genome Biol. Evol.">
        <title>A High-Quality Reference Genome for a Parasitic Bivalve with Doubly Uniparental Inheritance (Bivalvia: Unionida).</title>
        <authorList>
            <person name="Smith C.H."/>
        </authorList>
    </citation>
    <scope>NUCLEOTIDE SEQUENCE</scope>
    <source>
        <strain evidence="1">CHS0354</strain>
    </source>
</reference>
<evidence type="ECO:0000313" key="1">
    <source>
        <dbReference type="EMBL" id="KAK3599135.1"/>
    </source>
</evidence>
<dbReference type="Proteomes" id="UP001195483">
    <property type="component" value="Unassembled WGS sequence"/>
</dbReference>